<keyword evidence="2 5" id="KW-0812">Transmembrane</keyword>
<dbReference type="GO" id="GO:0033281">
    <property type="term" value="C:TAT protein transport complex"/>
    <property type="evidence" value="ECO:0007669"/>
    <property type="project" value="UniProtKB-UniRule"/>
</dbReference>
<dbReference type="STRING" id="66969.Lwal_2147"/>
<reference evidence="6 7" key="1">
    <citation type="submission" date="2015-11" db="EMBL/GenBank/DDBJ databases">
        <title>Genomic analysis of 38 Legionella species identifies large and diverse effector repertoires.</title>
        <authorList>
            <person name="Burstein D."/>
            <person name="Amaro F."/>
            <person name="Zusman T."/>
            <person name="Lifshitz Z."/>
            <person name="Cohen O."/>
            <person name="Gilbert J.A."/>
            <person name="Pupko T."/>
            <person name="Shuman H.A."/>
            <person name="Segal G."/>
        </authorList>
    </citation>
    <scope>NUCLEOTIDE SEQUENCE [LARGE SCALE GENOMIC DNA]</scope>
    <source>
        <strain evidence="6 7">ATCC 51914</strain>
    </source>
</reference>
<evidence type="ECO:0000256" key="2">
    <source>
        <dbReference type="ARBA" id="ARBA00022692"/>
    </source>
</evidence>
<keyword evidence="7" id="KW-1185">Reference proteome</keyword>
<dbReference type="NCBIfam" id="TIGR00945">
    <property type="entry name" value="tatC"/>
    <property type="match status" value="1"/>
</dbReference>
<dbReference type="PANTHER" id="PTHR30371">
    <property type="entry name" value="SEC-INDEPENDENT PROTEIN TRANSLOCASE PROTEIN TATC"/>
    <property type="match status" value="1"/>
</dbReference>
<evidence type="ECO:0000256" key="1">
    <source>
        <dbReference type="ARBA" id="ARBA00004141"/>
    </source>
</evidence>
<comment type="subcellular location">
    <subcellularLocation>
        <location evidence="5">Cell membrane</location>
        <topology evidence="5">Multi-pass membrane protein</topology>
    </subcellularLocation>
    <subcellularLocation>
        <location evidence="1">Membrane</location>
        <topology evidence="1">Multi-pass membrane protein</topology>
    </subcellularLocation>
</comment>
<dbReference type="EMBL" id="LNZB01000051">
    <property type="protein sequence ID" value="KTD76425.1"/>
    <property type="molecule type" value="Genomic_DNA"/>
</dbReference>
<comment type="caution">
    <text evidence="6">The sequence shown here is derived from an EMBL/GenBank/DDBJ whole genome shotgun (WGS) entry which is preliminary data.</text>
</comment>
<keyword evidence="4 5" id="KW-0472">Membrane</keyword>
<keyword evidence="5" id="KW-0653">Protein transport</keyword>
<feature type="transmembrane region" description="Helical" evidence="5">
    <location>
        <begin position="187"/>
        <end position="205"/>
    </location>
</feature>
<keyword evidence="5" id="KW-1003">Cell membrane</keyword>
<feature type="transmembrane region" description="Helical" evidence="5">
    <location>
        <begin position="211"/>
        <end position="231"/>
    </location>
</feature>
<feature type="transmembrane region" description="Helical" evidence="5">
    <location>
        <begin position="102"/>
        <end position="132"/>
    </location>
</feature>
<sequence>MDSMLVHLIEIRRRAIFTLMWFGGLFLVFFFIAGDLFHALVKPLLNSLPNHEGLVATQITSPLFTPLKLAANGAMLLTTPFAIFQLWQFIRPGLYKAEQQKFRGALLLIPLLFTIGALFCFYLVLPYMFQFFAKALPEGVRYMPDMTYALDFITHMLIVFGLSFQVPLVCVTLVKTQLVDVTTLKKIRPYVIVGAFIVGMLLTPPDVFSQITLALPLCLLYETGILLAVYLL</sequence>
<proteinExistence type="inferred from homology"/>
<dbReference type="GO" id="GO:0065002">
    <property type="term" value="P:intracellular protein transmembrane transport"/>
    <property type="evidence" value="ECO:0007669"/>
    <property type="project" value="TreeGrafter"/>
</dbReference>
<keyword evidence="5" id="KW-0811">Translocation</keyword>
<dbReference type="PANTHER" id="PTHR30371:SF0">
    <property type="entry name" value="SEC-INDEPENDENT PROTEIN TRANSLOCASE PROTEIN TATC, CHLOROPLASTIC-RELATED"/>
    <property type="match status" value="1"/>
</dbReference>
<dbReference type="GO" id="GO:0009977">
    <property type="term" value="F:proton motive force dependent protein transmembrane transporter activity"/>
    <property type="evidence" value="ECO:0007669"/>
    <property type="project" value="TreeGrafter"/>
</dbReference>
<comment type="similarity">
    <text evidence="5">Belongs to the TatC family.</text>
</comment>
<comment type="function">
    <text evidence="5">Part of the twin-arginine translocation (Tat) system that transports large folded proteins containing a characteristic twin-arginine motif in their signal peptide across membranes. Together with TatB, TatC is part of a receptor directly interacting with Tat signal peptides.</text>
</comment>
<evidence type="ECO:0000256" key="5">
    <source>
        <dbReference type="HAMAP-Rule" id="MF_00902"/>
    </source>
</evidence>
<gene>
    <name evidence="5" type="primary">tatC</name>
    <name evidence="6" type="ORF">Lwal_2147</name>
</gene>
<dbReference type="AlphaFoldDB" id="A0A0W1A573"/>
<feature type="transmembrane region" description="Helical" evidence="5">
    <location>
        <begin position="69"/>
        <end position="90"/>
    </location>
</feature>
<dbReference type="HAMAP" id="MF_00902">
    <property type="entry name" value="TatC"/>
    <property type="match status" value="1"/>
</dbReference>
<protein>
    <recommendedName>
        <fullName evidence="5">Sec-independent protein translocase protein TatC</fullName>
    </recommendedName>
</protein>
<feature type="transmembrane region" description="Helical" evidence="5">
    <location>
        <begin position="21"/>
        <end position="41"/>
    </location>
</feature>
<name>A0A0W1A573_9GAMM</name>
<evidence type="ECO:0000313" key="6">
    <source>
        <dbReference type="EMBL" id="KTD76425.1"/>
    </source>
</evidence>
<evidence type="ECO:0000256" key="3">
    <source>
        <dbReference type="ARBA" id="ARBA00022989"/>
    </source>
</evidence>
<accession>A0A0W1A573</accession>
<dbReference type="PATRIC" id="fig|66969.6.peg.2336"/>
<evidence type="ECO:0000256" key="4">
    <source>
        <dbReference type="ARBA" id="ARBA00023136"/>
    </source>
</evidence>
<dbReference type="Pfam" id="PF00902">
    <property type="entry name" value="TatC"/>
    <property type="match status" value="1"/>
</dbReference>
<evidence type="ECO:0000313" key="7">
    <source>
        <dbReference type="Proteomes" id="UP000054729"/>
    </source>
</evidence>
<dbReference type="GO" id="GO:0043953">
    <property type="term" value="P:protein transport by the Tat complex"/>
    <property type="evidence" value="ECO:0007669"/>
    <property type="project" value="UniProtKB-UniRule"/>
</dbReference>
<organism evidence="6 7">
    <name type="scientific">Legionella waltersii</name>
    <dbReference type="NCBI Taxonomy" id="66969"/>
    <lineage>
        <taxon>Bacteria</taxon>
        <taxon>Pseudomonadati</taxon>
        <taxon>Pseudomonadota</taxon>
        <taxon>Gammaproteobacteria</taxon>
        <taxon>Legionellales</taxon>
        <taxon>Legionellaceae</taxon>
        <taxon>Legionella</taxon>
    </lineage>
</organism>
<keyword evidence="5" id="KW-0813">Transport</keyword>
<dbReference type="InterPro" id="IPR002033">
    <property type="entry name" value="TatC"/>
</dbReference>
<dbReference type="Proteomes" id="UP000054729">
    <property type="component" value="Unassembled WGS sequence"/>
</dbReference>
<keyword evidence="3 5" id="KW-1133">Transmembrane helix</keyword>
<dbReference type="PRINTS" id="PR01840">
    <property type="entry name" value="TATCFAMILY"/>
</dbReference>
<comment type="subunit">
    <text evidence="5">The Tat system comprises two distinct complexes: a TatABC complex, containing multiple copies of TatA, TatB and TatC subunits, and a separate TatA complex, containing only TatA subunits. Substrates initially bind to the TatABC complex, which probably triggers association of the separate TatA complex to form the active translocon.</text>
</comment>
<feature type="transmembrane region" description="Helical" evidence="5">
    <location>
        <begin position="152"/>
        <end position="175"/>
    </location>
</feature>